<proteinExistence type="predicted"/>
<evidence type="ECO:0000313" key="2">
    <source>
        <dbReference type="Proteomes" id="UP001497516"/>
    </source>
</evidence>
<organism evidence="1 2">
    <name type="scientific">Linum trigynum</name>
    <dbReference type="NCBI Taxonomy" id="586398"/>
    <lineage>
        <taxon>Eukaryota</taxon>
        <taxon>Viridiplantae</taxon>
        <taxon>Streptophyta</taxon>
        <taxon>Embryophyta</taxon>
        <taxon>Tracheophyta</taxon>
        <taxon>Spermatophyta</taxon>
        <taxon>Magnoliopsida</taxon>
        <taxon>eudicotyledons</taxon>
        <taxon>Gunneridae</taxon>
        <taxon>Pentapetalae</taxon>
        <taxon>rosids</taxon>
        <taxon>fabids</taxon>
        <taxon>Malpighiales</taxon>
        <taxon>Linaceae</taxon>
        <taxon>Linum</taxon>
    </lineage>
</organism>
<reference evidence="1 2" key="1">
    <citation type="submission" date="2024-04" db="EMBL/GenBank/DDBJ databases">
        <authorList>
            <person name="Fracassetti M."/>
        </authorList>
    </citation>
    <scope>NUCLEOTIDE SEQUENCE [LARGE SCALE GENOMIC DNA]</scope>
</reference>
<dbReference type="EMBL" id="OZ034819">
    <property type="protein sequence ID" value="CAL1394946.1"/>
    <property type="molecule type" value="Genomic_DNA"/>
</dbReference>
<gene>
    <name evidence="1" type="ORF">LTRI10_LOCUS35415</name>
</gene>
<protein>
    <submittedName>
        <fullName evidence="1">Uncharacterized protein</fullName>
    </submittedName>
</protein>
<sequence length="84" mass="9376">MGYYLAPRAADIQSHILDPPVEANNFEIKPAIVTMNQNNALFHGLAKEPPRDHVKRLLELAGSLKINGVPEEALQLRLFPYSLV</sequence>
<dbReference type="Proteomes" id="UP001497516">
    <property type="component" value="Chromosome 6"/>
</dbReference>
<accession>A0AAV2F9M1</accession>
<dbReference type="AlphaFoldDB" id="A0AAV2F9M1"/>
<name>A0AAV2F9M1_9ROSI</name>
<keyword evidence="2" id="KW-1185">Reference proteome</keyword>
<evidence type="ECO:0000313" key="1">
    <source>
        <dbReference type="EMBL" id="CAL1394946.1"/>
    </source>
</evidence>